<dbReference type="GO" id="GO:0006753">
    <property type="term" value="P:nucleoside phosphate metabolic process"/>
    <property type="evidence" value="ECO:0007669"/>
    <property type="project" value="TreeGrafter"/>
</dbReference>
<dbReference type="PROSITE" id="PS51462">
    <property type="entry name" value="NUDIX"/>
    <property type="match status" value="1"/>
</dbReference>
<evidence type="ECO:0000256" key="1">
    <source>
        <dbReference type="ARBA" id="ARBA00022801"/>
    </source>
</evidence>
<dbReference type="WBParaSite" id="Hba_16646">
    <property type="protein sequence ID" value="Hba_16646"/>
    <property type="gene ID" value="Hba_16646"/>
</dbReference>
<dbReference type="AlphaFoldDB" id="A0A1I7XGL2"/>
<dbReference type="GO" id="GO:0005634">
    <property type="term" value="C:nucleus"/>
    <property type="evidence" value="ECO:0007669"/>
    <property type="project" value="TreeGrafter"/>
</dbReference>
<dbReference type="PROSITE" id="PS00893">
    <property type="entry name" value="NUDIX_BOX"/>
    <property type="match status" value="1"/>
</dbReference>
<evidence type="ECO:0000313" key="4">
    <source>
        <dbReference type="Proteomes" id="UP000095283"/>
    </source>
</evidence>
<dbReference type="GO" id="GO:0047631">
    <property type="term" value="F:ADP-ribose diphosphatase activity"/>
    <property type="evidence" value="ECO:0007669"/>
    <property type="project" value="TreeGrafter"/>
</dbReference>
<reference evidence="5" key="1">
    <citation type="submission" date="2016-11" db="UniProtKB">
        <authorList>
            <consortium name="WormBaseParasite"/>
        </authorList>
    </citation>
    <scope>IDENTIFICATION</scope>
</reference>
<evidence type="ECO:0000256" key="2">
    <source>
        <dbReference type="RuleBase" id="RU003476"/>
    </source>
</evidence>
<keyword evidence="1 2" id="KW-0378">Hydrolase</keyword>
<dbReference type="PRINTS" id="PR00502">
    <property type="entry name" value="NUDIXFAMILY"/>
</dbReference>
<dbReference type="Gene3D" id="3.90.79.10">
    <property type="entry name" value="Nucleoside Triphosphate Pyrophosphohydrolase"/>
    <property type="match status" value="1"/>
</dbReference>
<dbReference type="GO" id="GO:0019693">
    <property type="term" value="P:ribose phosphate metabolic process"/>
    <property type="evidence" value="ECO:0007669"/>
    <property type="project" value="TreeGrafter"/>
</dbReference>
<dbReference type="Proteomes" id="UP000095283">
    <property type="component" value="Unplaced"/>
</dbReference>
<proteinExistence type="inferred from homology"/>
<dbReference type="PANTHER" id="PTHR11839">
    <property type="entry name" value="UDP/ADP-SUGAR PYROPHOSPHATASE"/>
    <property type="match status" value="1"/>
</dbReference>
<dbReference type="InterPro" id="IPR000086">
    <property type="entry name" value="NUDIX_hydrolase_dom"/>
</dbReference>
<sequence length="277" mass="31683">MFNQLSSLTNSYFDDNWCGAFDRTSLARRRRKKWRRLLVTERHRSCPPCLISYDPHHKAITGLKRVTIDSSLSALMCPRCNLLVVILSVTIAIELHYLIRGVRMVLPLCPYDLSDEEIVFNGRWLKTRQIRFKCKNGTEGVWQSSHRTTRPEQSPVDGVDIIAILKKNSKKYFILVKQYRIPMKGWCLEFPAGLIDQGETIEEAALRELREETGYVPTNIKIIHKTEGVQGLDPGLTDDSVQFVMIEINGDSPENANPVQKLDPGEKSSMVIVIKRL</sequence>
<dbReference type="SUPFAM" id="SSF55811">
    <property type="entry name" value="Nudix"/>
    <property type="match status" value="1"/>
</dbReference>
<accession>A0A1I7XGL2</accession>
<feature type="domain" description="Nudix hydrolase" evidence="3">
    <location>
        <begin position="154"/>
        <end position="277"/>
    </location>
</feature>
<dbReference type="InterPro" id="IPR020476">
    <property type="entry name" value="Nudix_hydrolase"/>
</dbReference>
<evidence type="ECO:0000259" key="3">
    <source>
        <dbReference type="PROSITE" id="PS51462"/>
    </source>
</evidence>
<organism evidence="4 5">
    <name type="scientific">Heterorhabditis bacteriophora</name>
    <name type="common">Entomopathogenic nematode worm</name>
    <dbReference type="NCBI Taxonomy" id="37862"/>
    <lineage>
        <taxon>Eukaryota</taxon>
        <taxon>Metazoa</taxon>
        <taxon>Ecdysozoa</taxon>
        <taxon>Nematoda</taxon>
        <taxon>Chromadorea</taxon>
        <taxon>Rhabditida</taxon>
        <taxon>Rhabditina</taxon>
        <taxon>Rhabditomorpha</taxon>
        <taxon>Strongyloidea</taxon>
        <taxon>Heterorhabditidae</taxon>
        <taxon>Heterorhabditis</taxon>
    </lineage>
</organism>
<evidence type="ECO:0000313" key="5">
    <source>
        <dbReference type="WBParaSite" id="Hba_16646"/>
    </source>
</evidence>
<name>A0A1I7XGL2_HETBA</name>
<dbReference type="InterPro" id="IPR020084">
    <property type="entry name" value="NUDIX_hydrolase_CS"/>
</dbReference>
<protein>
    <submittedName>
        <fullName evidence="5">Nudix hydrolase domain-containing protein</fullName>
    </submittedName>
</protein>
<keyword evidence="4" id="KW-1185">Reference proteome</keyword>
<dbReference type="Pfam" id="PF00293">
    <property type="entry name" value="NUDIX"/>
    <property type="match status" value="1"/>
</dbReference>
<dbReference type="InterPro" id="IPR015797">
    <property type="entry name" value="NUDIX_hydrolase-like_dom_sf"/>
</dbReference>
<dbReference type="PANTHER" id="PTHR11839:SF1">
    <property type="entry name" value="ADP-SUGAR PYROPHOSPHATASE"/>
    <property type="match status" value="1"/>
</dbReference>
<comment type="similarity">
    <text evidence="2">Belongs to the Nudix hydrolase family.</text>
</comment>
<dbReference type="CDD" id="cd18888">
    <property type="entry name" value="NUDIX_ADPRase_Nudt5"/>
    <property type="match status" value="1"/>
</dbReference>